<evidence type="ECO:0000313" key="5">
    <source>
        <dbReference type="Proteomes" id="UP000537260"/>
    </source>
</evidence>
<name>A0A7Z0J534_9MICO</name>
<accession>A0A7Z0J534</accession>
<dbReference type="InterPro" id="IPR014867">
    <property type="entry name" value="Spore_coat_CotH_CotH2/3/7"/>
</dbReference>
<evidence type="ECO:0000256" key="1">
    <source>
        <dbReference type="SAM" id="MobiDB-lite"/>
    </source>
</evidence>
<dbReference type="Pfam" id="PF18911">
    <property type="entry name" value="PKD_4"/>
    <property type="match status" value="1"/>
</dbReference>
<dbReference type="GO" id="GO:0005975">
    <property type="term" value="P:carbohydrate metabolic process"/>
    <property type="evidence" value="ECO:0007669"/>
    <property type="project" value="UniProtKB-ARBA"/>
</dbReference>
<feature type="domain" description="LTD" evidence="3">
    <location>
        <begin position="665"/>
        <end position="779"/>
    </location>
</feature>
<dbReference type="Pfam" id="PF00932">
    <property type="entry name" value="LTD"/>
    <property type="match status" value="2"/>
</dbReference>
<dbReference type="InterPro" id="IPR001322">
    <property type="entry name" value="Lamin_tail_dom"/>
</dbReference>
<dbReference type="Gene3D" id="2.60.40.1260">
    <property type="entry name" value="Lamin Tail domain"/>
    <property type="match status" value="1"/>
</dbReference>
<dbReference type="SMART" id="SM00089">
    <property type="entry name" value="PKD"/>
    <property type="match status" value="1"/>
</dbReference>
<dbReference type="AlphaFoldDB" id="A0A7Z0J534"/>
<dbReference type="PROSITE" id="PS51841">
    <property type="entry name" value="LTD"/>
    <property type="match status" value="2"/>
</dbReference>
<dbReference type="RefSeq" id="WP_179577366.1">
    <property type="nucleotide sequence ID" value="NZ_JACCFM010000001.1"/>
</dbReference>
<dbReference type="Pfam" id="PF08757">
    <property type="entry name" value="CotH"/>
    <property type="match status" value="1"/>
</dbReference>
<dbReference type="InterPro" id="IPR036415">
    <property type="entry name" value="Lamin_tail_dom_sf"/>
</dbReference>
<dbReference type="CDD" id="cd00146">
    <property type="entry name" value="PKD"/>
    <property type="match status" value="1"/>
</dbReference>
<feature type="domain" description="PKD" evidence="2">
    <location>
        <begin position="829"/>
        <end position="913"/>
    </location>
</feature>
<dbReference type="InterPro" id="IPR022409">
    <property type="entry name" value="PKD/Chitinase_dom"/>
</dbReference>
<dbReference type="InterPro" id="IPR035986">
    <property type="entry name" value="PKD_dom_sf"/>
</dbReference>
<dbReference type="EMBL" id="JACCFM010000001">
    <property type="protein sequence ID" value="NYJ18458.1"/>
    <property type="molecule type" value="Genomic_DNA"/>
</dbReference>
<dbReference type="InterPro" id="IPR000601">
    <property type="entry name" value="PKD_dom"/>
</dbReference>
<organism evidence="4 5">
    <name type="scientific">Glaciibacter psychrotolerans</name>
    <dbReference type="NCBI Taxonomy" id="670054"/>
    <lineage>
        <taxon>Bacteria</taxon>
        <taxon>Bacillati</taxon>
        <taxon>Actinomycetota</taxon>
        <taxon>Actinomycetes</taxon>
        <taxon>Micrococcales</taxon>
        <taxon>Microbacteriaceae</taxon>
        <taxon>Glaciibacter</taxon>
    </lineage>
</organism>
<reference evidence="4 5" key="1">
    <citation type="submission" date="2020-07" db="EMBL/GenBank/DDBJ databases">
        <title>Sequencing the genomes of 1000 actinobacteria strains.</title>
        <authorList>
            <person name="Klenk H.-P."/>
        </authorList>
    </citation>
    <scope>NUCLEOTIDE SEQUENCE [LARGE SCALE GENOMIC DNA]</scope>
    <source>
        <strain evidence="4 5">LI1</strain>
    </source>
</reference>
<keyword evidence="5" id="KW-1185">Reference proteome</keyword>
<dbReference type="Proteomes" id="UP000537260">
    <property type="component" value="Unassembled WGS sequence"/>
</dbReference>
<feature type="region of interest" description="Disordered" evidence="1">
    <location>
        <begin position="798"/>
        <end position="828"/>
    </location>
</feature>
<dbReference type="InterPro" id="IPR013783">
    <property type="entry name" value="Ig-like_fold"/>
</dbReference>
<dbReference type="SUPFAM" id="SSF74853">
    <property type="entry name" value="Lamin A/C globular tail domain"/>
    <property type="match status" value="2"/>
</dbReference>
<comment type="caution">
    <text evidence="4">The sequence shown here is derived from an EMBL/GenBank/DDBJ whole genome shotgun (WGS) entry which is preliminary data.</text>
</comment>
<sequence length="1121" mass="117024">MAIPRARIRPLALALALATGIGALIVSPGVPASADPGGIVLSELNYHAGSDLDGDDFLELANTSAVDIDVSGWSFSAGVTGTFPAGLIVPANGFIVVGKDAAQFELSHGFAPDAIYGGNLSNSGETVTLVDGSLAVIDTVSYADTAPWPTAPDGTGPSLELRDLLSDNSLAENWGASIPVGGTPKAVNSIAGTGVGPVVTEATATPARPAANQAVSVSARLQVGSTATLTYTVMFGADVVIPFVDNAASPGGAGDGVYAGSIPGQSAGKLIRYRIDAVAGSVAYSEPASGDSMRYRGVVVVNSSVVTQLPVIEWFMDDAVYNDLLAHHREDDVQGAAVWSYNGDVYDNVRMNIRGHASRAEAKVNWKVELPAGYTFTLGGALPYPLDEFALQNYAYNFTDVSWATVKAAGNRALNIIPVRTQRNGAFWSLGRIQETEDKRWRSDQGVSNWAIYKGDGGAVARRSSVADLVSKEWLNKKTRKDEDYSDVFTLGNTVDAPASAAQQAWIYQNVNIPELVNYMAINSVIRHTDSGWYNWWLARDTDGTGRWDMWQWDLNWTFTVPSSDGKGLFLTPDTQNRFTTAMLGYPEIREMYYRRLSSLSDQFLTPGKFEAQWDAISAKTTPDWKLDKAKWGGYSADTARTAFLAGLADRRAAIIGNTGAGKLVPVSQSANAAVVINEIQYHPSGTGGEYIELANPSATAVDISGWSIAAVGLSIQAGTVIPAGGRVVFVANDKAFRAAYTGANRFVGGQFSGTLDDGGEAVVLADGARIVDAVTYSNMAPWPVAADGTGPSLELVSPTADNADPASWRAASTSQGTPGLANTPDGPANAAPIAAMTATVTGLAVVVDGSTSRDPDGSIRSYAWNFGDNSTGSGVSASHSYAAAGTYTISLTVTDNRGATGTASRAVTVTAPSGVWAADSFTRTITGGFGTADAGGVWTTSDPASAFAVDGTAAKVTVPSGANRRIYLNGVKSSDTEMRTAIAFPRQTTSSLYAGVISRQVGTSNYGARVVVSATGSVLLQAQRNTDIILGAATVGGVTFATGDTLNLKVQTFGTSPTMVRAKAWKTGSAEPTGWQVSVTDTTAALQTGGSVGLYSYLSSSARPTPIVVTFDDLWAGVTR</sequence>
<evidence type="ECO:0000259" key="3">
    <source>
        <dbReference type="PROSITE" id="PS51841"/>
    </source>
</evidence>
<dbReference type="PROSITE" id="PS50093">
    <property type="entry name" value="PKD"/>
    <property type="match status" value="1"/>
</dbReference>
<feature type="domain" description="LTD" evidence="3">
    <location>
        <begin position="27"/>
        <end position="144"/>
    </location>
</feature>
<evidence type="ECO:0000313" key="4">
    <source>
        <dbReference type="EMBL" id="NYJ18458.1"/>
    </source>
</evidence>
<evidence type="ECO:0000259" key="2">
    <source>
        <dbReference type="PROSITE" id="PS50093"/>
    </source>
</evidence>
<dbReference type="SUPFAM" id="SSF49299">
    <property type="entry name" value="PKD domain"/>
    <property type="match status" value="1"/>
</dbReference>
<protein>
    <submittedName>
        <fullName evidence="4">PKD repeat protein</fullName>
    </submittedName>
</protein>
<dbReference type="Gene3D" id="2.60.40.10">
    <property type="entry name" value="Immunoglobulins"/>
    <property type="match status" value="1"/>
</dbReference>
<gene>
    <name evidence="4" type="ORF">HNR05_000249</name>
</gene>
<proteinExistence type="predicted"/>